<protein>
    <recommendedName>
        <fullName evidence="3">Glyoxalase/bleomycin resistance protein/dioxygenase</fullName>
    </recommendedName>
</protein>
<organism evidence="1 2">
    <name type="scientific">Modestobacter marinus</name>
    <dbReference type="NCBI Taxonomy" id="477641"/>
    <lineage>
        <taxon>Bacteria</taxon>
        <taxon>Bacillati</taxon>
        <taxon>Actinomycetota</taxon>
        <taxon>Actinomycetes</taxon>
        <taxon>Geodermatophilales</taxon>
        <taxon>Geodermatophilaceae</taxon>
        <taxon>Modestobacter</taxon>
    </lineage>
</organism>
<reference evidence="1 2" key="1">
    <citation type="submission" date="2020-02" db="EMBL/GenBank/DDBJ databases">
        <title>Sequencing the genomes of 1000 actinobacteria strains.</title>
        <authorList>
            <person name="Klenk H.-P."/>
        </authorList>
    </citation>
    <scope>NUCLEOTIDE SEQUENCE [LARGE SCALE GENOMIC DNA]</scope>
    <source>
        <strain evidence="1 2">DSM 45201</strain>
    </source>
</reference>
<accession>A0A846LP47</accession>
<evidence type="ECO:0008006" key="3">
    <source>
        <dbReference type="Google" id="ProtNLM"/>
    </source>
</evidence>
<gene>
    <name evidence="1" type="ORF">FB380_002700</name>
</gene>
<dbReference type="AlphaFoldDB" id="A0A846LP47"/>
<dbReference type="RefSeq" id="WP_188959667.1">
    <property type="nucleotide sequence ID" value="NZ_BAABJU010000005.1"/>
</dbReference>
<proteinExistence type="predicted"/>
<sequence length="61" mass="6432">MVAVDMELELVPVPVADTHRTKALYADRLGVTADVDVQPADGCGWCSCPCPVFVRAVCPSG</sequence>
<comment type="caution">
    <text evidence="1">The sequence shown here is derived from an EMBL/GenBank/DDBJ whole genome shotgun (WGS) entry which is preliminary data.</text>
</comment>
<dbReference type="EMBL" id="JAAMPA010000001">
    <property type="protein sequence ID" value="NIH68254.1"/>
    <property type="molecule type" value="Genomic_DNA"/>
</dbReference>
<name>A0A846LP47_9ACTN</name>
<evidence type="ECO:0000313" key="1">
    <source>
        <dbReference type="EMBL" id="NIH68254.1"/>
    </source>
</evidence>
<dbReference type="Proteomes" id="UP000552836">
    <property type="component" value="Unassembled WGS sequence"/>
</dbReference>
<evidence type="ECO:0000313" key="2">
    <source>
        <dbReference type="Proteomes" id="UP000552836"/>
    </source>
</evidence>